<dbReference type="SUPFAM" id="SSF81321">
    <property type="entry name" value="Family A G protein-coupled receptor-like"/>
    <property type="match status" value="1"/>
</dbReference>
<name>A0A1V6NRQ6_PENPO</name>
<comment type="caution">
    <text evidence="8">The sequence shown here is derived from an EMBL/GenBank/DDBJ whole genome shotgun (WGS) entry which is preliminary data.</text>
</comment>
<organism evidence="8 9">
    <name type="scientific">Penicillium polonicum</name>
    <dbReference type="NCBI Taxonomy" id="60169"/>
    <lineage>
        <taxon>Eukaryota</taxon>
        <taxon>Fungi</taxon>
        <taxon>Dikarya</taxon>
        <taxon>Ascomycota</taxon>
        <taxon>Pezizomycotina</taxon>
        <taxon>Eurotiomycetes</taxon>
        <taxon>Eurotiomycetidae</taxon>
        <taxon>Eurotiales</taxon>
        <taxon>Aspergillaceae</taxon>
        <taxon>Penicillium</taxon>
    </lineage>
</organism>
<evidence type="ECO:0000313" key="8">
    <source>
        <dbReference type="EMBL" id="OQD67425.1"/>
    </source>
</evidence>
<dbReference type="Proteomes" id="UP000191408">
    <property type="component" value="Unassembled WGS sequence"/>
</dbReference>
<feature type="transmembrane region" description="Helical" evidence="6">
    <location>
        <begin position="273"/>
        <end position="290"/>
    </location>
</feature>
<feature type="transmembrane region" description="Helical" evidence="6">
    <location>
        <begin position="167"/>
        <end position="189"/>
    </location>
</feature>
<keyword evidence="2 6" id="KW-0812">Transmembrane</keyword>
<dbReference type="Pfam" id="PF05462">
    <property type="entry name" value="Dicty_CAR"/>
    <property type="match status" value="1"/>
</dbReference>
<feature type="transmembrane region" description="Helical" evidence="6">
    <location>
        <begin position="122"/>
        <end position="140"/>
    </location>
</feature>
<feature type="transmembrane region" description="Helical" evidence="6">
    <location>
        <begin position="92"/>
        <end position="110"/>
    </location>
</feature>
<feature type="domain" description="G-protein coupled receptors family 1 profile" evidence="7">
    <location>
        <begin position="25"/>
        <end position="282"/>
    </location>
</feature>
<keyword evidence="3 6" id="KW-1133">Transmembrane helix</keyword>
<evidence type="ECO:0000259" key="7">
    <source>
        <dbReference type="PROSITE" id="PS50262"/>
    </source>
</evidence>
<accession>A0A1V6NRQ6</accession>
<keyword evidence="4 6" id="KW-0472">Membrane</keyword>
<feature type="region of interest" description="Disordered" evidence="5">
    <location>
        <begin position="211"/>
        <end position="264"/>
    </location>
</feature>
<proteinExistence type="predicted"/>
<feature type="transmembrane region" description="Helical" evidence="6">
    <location>
        <begin position="12"/>
        <end position="35"/>
    </location>
</feature>
<evidence type="ECO:0000256" key="4">
    <source>
        <dbReference type="ARBA" id="ARBA00023136"/>
    </source>
</evidence>
<dbReference type="PANTHER" id="PTHR23112">
    <property type="entry name" value="G PROTEIN-COUPLED RECEPTOR 157-RELATED"/>
    <property type="match status" value="1"/>
</dbReference>
<evidence type="ECO:0000313" key="9">
    <source>
        <dbReference type="Proteomes" id="UP000191408"/>
    </source>
</evidence>
<evidence type="ECO:0000256" key="3">
    <source>
        <dbReference type="ARBA" id="ARBA00022989"/>
    </source>
</evidence>
<dbReference type="GO" id="GO:0007189">
    <property type="term" value="P:adenylate cyclase-activating G protein-coupled receptor signaling pathway"/>
    <property type="evidence" value="ECO:0007669"/>
    <property type="project" value="TreeGrafter"/>
</dbReference>
<evidence type="ECO:0000256" key="1">
    <source>
        <dbReference type="ARBA" id="ARBA00004141"/>
    </source>
</evidence>
<gene>
    <name evidence="8" type="ORF">PENPOL_c003G08179</name>
</gene>
<dbReference type="PANTHER" id="PTHR23112:SF0">
    <property type="entry name" value="TRANSMEMBRANE PROTEIN 116"/>
    <property type="match status" value="1"/>
</dbReference>
<comment type="subcellular location">
    <subcellularLocation>
        <location evidence="1">Membrane</location>
        <topology evidence="1">Multi-pass membrane protein</topology>
    </subcellularLocation>
</comment>
<dbReference type="GO" id="GO:0005886">
    <property type="term" value="C:plasma membrane"/>
    <property type="evidence" value="ECO:0007669"/>
    <property type="project" value="TreeGrafter"/>
</dbReference>
<dbReference type="EMBL" id="MDYM01000003">
    <property type="protein sequence ID" value="OQD67425.1"/>
    <property type="molecule type" value="Genomic_DNA"/>
</dbReference>
<reference evidence="9" key="1">
    <citation type="journal article" date="2017" name="Nat. Microbiol.">
        <title>Global analysis of biosynthetic gene clusters reveals vast potential of secondary metabolite production in Penicillium species.</title>
        <authorList>
            <person name="Nielsen J.C."/>
            <person name="Grijseels S."/>
            <person name="Prigent S."/>
            <person name="Ji B."/>
            <person name="Dainat J."/>
            <person name="Nielsen K.F."/>
            <person name="Frisvad J.C."/>
            <person name="Workman M."/>
            <person name="Nielsen J."/>
        </authorList>
    </citation>
    <scope>NUCLEOTIDE SEQUENCE [LARGE SCALE GENOMIC DNA]</scope>
    <source>
        <strain evidence="9">IBT 4502</strain>
    </source>
</reference>
<dbReference type="GO" id="GO:0004930">
    <property type="term" value="F:G protein-coupled receptor activity"/>
    <property type="evidence" value="ECO:0007669"/>
    <property type="project" value="TreeGrafter"/>
</dbReference>
<keyword evidence="9" id="KW-1185">Reference proteome</keyword>
<dbReference type="AlphaFoldDB" id="A0A1V6NRQ6"/>
<sequence>MSHSPEELKGIAIAGRVSSVLSILGSFTIIGAFALSRHFRSPIHRIIFINSFYNLFDSVATMISTSGPAAGNTSSLCQFQGFALQMFPVADVLWTFAMALDTYLVVFYHFDTQALRKLEIKYIGVITILSFIPAFVFLFIHDHKGPIYGDETIWCSVSRGWMLLRIIFYYAPVWLIIVIVLILYCLIGIEITRVRDEFKLSTDDHIALTSGNSTTSVTTTEEANSQRKHAFTPESTISTDDTEQNTSQHPPPSRKSTTTYQTPKQRRVSLRQYVIMPSLFFLAMLATWIAPTVNRISEFVHHKHGAYSLLVSVRLPNNEVIPLDRRHRVEEQSAPTWEDSDRTLNLHLADLTIYSALILICRTTHDEVSHHFYSTNTFIAHDLQTLGRLGPSYLALLTSLKLIPCLENNKECTCMPLGFIDDDTIFGPVSPWDRSTLWEWNSIISKIAPHLTGNRLDLSVICHAYNKRTAKRVVKPLRHLPVLSSCHIRLGPLNRRNYAIQMIAMEAAKQAMGQINTPVQPFRFLDLPSEIRLLVYGYTDLISPLNKVQWDPDHGYTLDPSFCAPNCGPPYDSCHPSMHRDCGSPNAPICHCRHGLSSWHGGMPYCWTCTHYACQFITCNARPANGTHLGLSCCGAQSSAYSPACHCWKPPVALFSTSRTIREETQRVFFSQNEFEIPHYKSFAYTAGAEAAPERCAAAIFLAEVVPADILPYLSKLTVSLWDCVKRTSREDWSRIISYVVGISNLRFLSIDTTMGFDEITEAIPNTREELCSEQGLVAVKDAISQYAWPVVISETAVRSFFVDVAYIYSLDLKVYYSYRRPEDPAVLVGNERVAGDNYAFVRECAGPVGEQGNGKWLEGLHLFEAEDF</sequence>
<feature type="transmembrane region" description="Helical" evidence="6">
    <location>
        <begin position="47"/>
        <end position="66"/>
    </location>
</feature>
<evidence type="ECO:0000256" key="6">
    <source>
        <dbReference type="SAM" id="Phobius"/>
    </source>
</evidence>
<dbReference type="PROSITE" id="PS50262">
    <property type="entry name" value="G_PROTEIN_RECEP_F1_2"/>
    <property type="match status" value="1"/>
</dbReference>
<dbReference type="Gene3D" id="1.20.1070.10">
    <property type="entry name" value="Rhodopsin 7-helix transmembrane proteins"/>
    <property type="match status" value="1"/>
</dbReference>
<evidence type="ECO:0000256" key="5">
    <source>
        <dbReference type="SAM" id="MobiDB-lite"/>
    </source>
</evidence>
<feature type="compositionally biased region" description="Low complexity" evidence="5">
    <location>
        <begin position="211"/>
        <end position="220"/>
    </location>
</feature>
<feature type="compositionally biased region" description="Polar residues" evidence="5">
    <location>
        <begin position="233"/>
        <end position="263"/>
    </location>
</feature>
<protein>
    <recommendedName>
        <fullName evidence="7">G-protein coupled receptors family 1 profile domain-containing protein</fullName>
    </recommendedName>
</protein>
<dbReference type="OrthoDB" id="3642266at2759"/>
<dbReference type="InterPro" id="IPR017452">
    <property type="entry name" value="GPCR_Rhodpsn_7TM"/>
</dbReference>
<evidence type="ECO:0000256" key="2">
    <source>
        <dbReference type="ARBA" id="ARBA00022692"/>
    </source>
</evidence>
<dbReference type="STRING" id="60169.A0A1V6NRQ6"/>